<dbReference type="RefSeq" id="WP_087916545.1">
    <property type="nucleotide sequence ID" value="NZ_CP021780.1"/>
</dbReference>
<accession>A0A2Z2KAN4</accession>
<feature type="transmembrane region" description="Helical" evidence="1">
    <location>
        <begin position="7"/>
        <end position="27"/>
    </location>
</feature>
<evidence type="ECO:0000313" key="2">
    <source>
        <dbReference type="EMBL" id="ASA22547.1"/>
    </source>
</evidence>
<sequence length="136" mass="16143">MSKKLRFLLLLTDISFIVYWLVTYFHLIPPEYAYQDYTNELLVAWNWSFFPLDLLISLTGLLSLYHYRKSSALWRPLVLISLVLTSVSGLQAISFWVYKGDYDLTWWIPNLFLLIYPMFFIPRLVSRLSSYGNNGR</sequence>
<organism evidence="2 3">
    <name type="scientific">Paenibacillus donghaensis</name>
    <dbReference type="NCBI Taxonomy" id="414771"/>
    <lineage>
        <taxon>Bacteria</taxon>
        <taxon>Bacillati</taxon>
        <taxon>Bacillota</taxon>
        <taxon>Bacilli</taxon>
        <taxon>Bacillales</taxon>
        <taxon>Paenibacillaceae</taxon>
        <taxon>Paenibacillus</taxon>
    </lineage>
</organism>
<dbReference type="Proteomes" id="UP000249890">
    <property type="component" value="Chromosome"/>
</dbReference>
<reference evidence="2 3" key="1">
    <citation type="submission" date="2017-06" db="EMBL/GenBank/DDBJ databases">
        <title>Complete genome sequence of Paenibacillus donghaensis KCTC 13049T isolated from East Sea sediment, South Korea.</title>
        <authorList>
            <person name="Jung B.K."/>
            <person name="Hong S.-J."/>
            <person name="Shin J.-H."/>
        </authorList>
    </citation>
    <scope>NUCLEOTIDE SEQUENCE [LARGE SCALE GENOMIC DNA]</scope>
    <source>
        <strain evidence="2 3">KCTC 13049</strain>
    </source>
</reference>
<dbReference type="EMBL" id="CP021780">
    <property type="protein sequence ID" value="ASA22547.1"/>
    <property type="molecule type" value="Genomic_DNA"/>
</dbReference>
<dbReference type="AlphaFoldDB" id="A0A2Z2KAN4"/>
<dbReference type="Pfam" id="PF17314">
    <property type="entry name" value="DUF5360"/>
    <property type="match status" value="1"/>
</dbReference>
<evidence type="ECO:0008006" key="4">
    <source>
        <dbReference type="Google" id="ProtNLM"/>
    </source>
</evidence>
<keyword evidence="1" id="KW-1133">Transmembrane helix</keyword>
<dbReference type="KEGG" id="pdh:B9T62_18220"/>
<keyword evidence="3" id="KW-1185">Reference proteome</keyword>
<feature type="transmembrane region" description="Helical" evidence="1">
    <location>
        <begin position="47"/>
        <end position="65"/>
    </location>
</feature>
<protein>
    <recommendedName>
        <fullName evidence="4">YvaD family protein</fullName>
    </recommendedName>
</protein>
<dbReference type="OrthoDB" id="2469007at2"/>
<dbReference type="InterPro" id="IPR020348">
    <property type="entry name" value="Uncharacterised_YvaD"/>
</dbReference>
<keyword evidence="1" id="KW-0472">Membrane</keyword>
<name>A0A2Z2KAN4_9BACL</name>
<gene>
    <name evidence="2" type="ORF">B9T62_18220</name>
</gene>
<feature type="transmembrane region" description="Helical" evidence="1">
    <location>
        <begin position="104"/>
        <end position="121"/>
    </location>
</feature>
<feature type="transmembrane region" description="Helical" evidence="1">
    <location>
        <begin position="77"/>
        <end position="98"/>
    </location>
</feature>
<evidence type="ECO:0000313" key="3">
    <source>
        <dbReference type="Proteomes" id="UP000249890"/>
    </source>
</evidence>
<keyword evidence="1" id="KW-0812">Transmembrane</keyword>
<proteinExistence type="predicted"/>
<evidence type="ECO:0000256" key="1">
    <source>
        <dbReference type="SAM" id="Phobius"/>
    </source>
</evidence>